<organism evidence="1 2">
    <name type="scientific">Luteolibacter arcticus</name>
    <dbReference type="NCBI Taxonomy" id="1581411"/>
    <lineage>
        <taxon>Bacteria</taxon>
        <taxon>Pseudomonadati</taxon>
        <taxon>Verrucomicrobiota</taxon>
        <taxon>Verrucomicrobiia</taxon>
        <taxon>Verrucomicrobiales</taxon>
        <taxon>Verrucomicrobiaceae</taxon>
        <taxon>Luteolibacter</taxon>
    </lineage>
</organism>
<reference evidence="1 2" key="1">
    <citation type="submission" date="2022-10" db="EMBL/GenBank/DDBJ databases">
        <title>Luteolibacter arcticus strain CCTCC AB 2014275, whole genome shotgun sequencing project.</title>
        <authorList>
            <person name="Zhao G."/>
            <person name="Shen L."/>
        </authorList>
    </citation>
    <scope>NUCLEOTIDE SEQUENCE [LARGE SCALE GENOMIC DNA]</scope>
    <source>
        <strain evidence="1 2">CCTCC AB 2014275</strain>
    </source>
</reference>
<dbReference type="EMBL" id="JAPDDT010000018">
    <property type="protein sequence ID" value="MCW1925835.1"/>
    <property type="molecule type" value="Genomic_DNA"/>
</dbReference>
<accession>A0ABT3GQS4</accession>
<dbReference type="RefSeq" id="WP_264489943.1">
    <property type="nucleotide sequence ID" value="NZ_JAPDDT010000018.1"/>
</dbReference>
<protein>
    <submittedName>
        <fullName evidence="1">Uncharacterized protein</fullName>
    </submittedName>
</protein>
<evidence type="ECO:0000313" key="1">
    <source>
        <dbReference type="EMBL" id="MCW1925835.1"/>
    </source>
</evidence>
<name>A0ABT3GQS4_9BACT</name>
<sequence length="71" mass="8033">MLLAKTVGHLREELSQLAFLEDFGNARPHLTGPDIDLAFQEAIRVIAPSQRVEAMEREMERLLGIVSDEEE</sequence>
<gene>
    <name evidence="1" type="ORF">OKA05_24970</name>
</gene>
<evidence type="ECO:0000313" key="2">
    <source>
        <dbReference type="Proteomes" id="UP001320876"/>
    </source>
</evidence>
<dbReference type="Proteomes" id="UP001320876">
    <property type="component" value="Unassembled WGS sequence"/>
</dbReference>
<keyword evidence="2" id="KW-1185">Reference proteome</keyword>
<comment type="caution">
    <text evidence="1">The sequence shown here is derived from an EMBL/GenBank/DDBJ whole genome shotgun (WGS) entry which is preliminary data.</text>
</comment>
<proteinExistence type="predicted"/>